<dbReference type="AlphaFoldDB" id="A0A6J4KFG4"/>
<feature type="non-terminal residue" evidence="1">
    <location>
        <position position="1"/>
    </location>
</feature>
<proteinExistence type="predicted"/>
<accession>A0A6J4KFG4</accession>
<gene>
    <name evidence="1" type="ORF">AVDCRST_MAG61-1113</name>
</gene>
<feature type="non-terminal residue" evidence="1">
    <location>
        <position position="38"/>
    </location>
</feature>
<protein>
    <submittedName>
        <fullName evidence="1">Uncharacterized protein</fullName>
    </submittedName>
</protein>
<dbReference type="EMBL" id="CADCTT010000169">
    <property type="protein sequence ID" value="CAA9302419.1"/>
    <property type="molecule type" value="Genomic_DNA"/>
</dbReference>
<reference evidence="1" key="1">
    <citation type="submission" date="2020-02" db="EMBL/GenBank/DDBJ databases">
        <authorList>
            <person name="Meier V. D."/>
        </authorList>
    </citation>
    <scope>NUCLEOTIDE SEQUENCE</scope>
    <source>
        <strain evidence="1">AVDCRST_MAG61</strain>
    </source>
</reference>
<organism evidence="1">
    <name type="scientific">uncultured Friedmanniella sp</name>
    <dbReference type="NCBI Taxonomy" id="335381"/>
    <lineage>
        <taxon>Bacteria</taxon>
        <taxon>Bacillati</taxon>
        <taxon>Actinomycetota</taxon>
        <taxon>Actinomycetes</taxon>
        <taxon>Propionibacteriales</taxon>
        <taxon>Nocardioidaceae</taxon>
        <taxon>Friedmanniella</taxon>
        <taxon>environmental samples</taxon>
    </lineage>
</organism>
<name>A0A6J4KFG4_9ACTN</name>
<sequence>GDRGPFSASRSTLYLAQRRRVRRLAELVAGHPRSGIQM</sequence>
<evidence type="ECO:0000313" key="1">
    <source>
        <dbReference type="EMBL" id="CAA9302419.1"/>
    </source>
</evidence>